<dbReference type="AlphaFoldDB" id="A0A2P2J6H2"/>
<evidence type="ECO:0000313" key="1">
    <source>
        <dbReference type="EMBL" id="MBW89065.1"/>
    </source>
</evidence>
<organism evidence="1">
    <name type="scientific">Rhizophora mucronata</name>
    <name type="common">Asiatic mangrove</name>
    <dbReference type="NCBI Taxonomy" id="61149"/>
    <lineage>
        <taxon>Eukaryota</taxon>
        <taxon>Viridiplantae</taxon>
        <taxon>Streptophyta</taxon>
        <taxon>Embryophyta</taxon>
        <taxon>Tracheophyta</taxon>
        <taxon>Spermatophyta</taxon>
        <taxon>Magnoliopsida</taxon>
        <taxon>eudicotyledons</taxon>
        <taxon>Gunneridae</taxon>
        <taxon>Pentapetalae</taxon>
        <taxon>rosids</taxon>
        <taxon>fabids</taxon>
        <taxon>Malpighiales</taxon>
        <taxon>Rhizophoraceae</taxon>
        <taxon>Rhizophora</taxon>
    </lineage>
</organism>
<name>A0A2P2J6H2_RHIMU</name>
<dbReference type="EMBL" id="GGEC01008582">
    <property type="protein sequence ID" value="MBW89065.1"/>
    <property type="molecule type" value="Transcribed_RNA"/>
</dbReference>
<proteinExistence type="predicted"/>
<protein>
    <submittedName>
        <fullName evidence="1">Uncharacterized protein</fullName>
    </submittedName>
</protein>
<sequence>MGPTARRQLCQGHVHCAR</sequence>
<accession>A0A2P2J6H2</accession>
<reference evidence="1" key="1">
    <citation type="submission" date="2018-02" db="EMBL/GenBank/DDBJ databases">
        <title>Rhizophora mucronata_Transcriptome.</title>
        <authorList>
            <person name="Meera S.P."/>
            <person name="Sreeshan A."/>
            <person name="Augustine A."/>
        </authorList>
    </citation>
    <scope>NUCLEOTIDE SEQUENCE</scope>
    <source>
        <tissue evidence="1">Leaf</tissue>
    </source>
</reference>